<dbReference type="Proteomes" id="UP000677228">
    <property type="component" value="Unassembled WGS sequence"/>
</dbReference>
<evidence type="ECO:0000259" key="3">
    <source>
        <dbReference type="Pfam" id="PF07699"/>
    </source>
</evidence>
<feature type="transmembrane region" description="Helical" evidence="1">
    <location>
        <begin position="777"/>
        <end position="800"/>
    </location>
</feature>
<accession>A0A8S2KFP1</accession>
<dbReference type="Gene3D" id="2.10.50.10">
    <property type="entry name" value="Tumor Necrosis Factor Receptor, subunit A, domain 2"/>
    <property type="match status" value="1"/>
</dbReference>
<evidence type="ECO:0000313" key="4">
    <source>
        <dbReference type="EMBL" id="CAF1090716.1"/>
    </source>
</evidence>
<comment type="caution">
    <text evidence="5">The sequence shown here is derived from an EMBL/GenBank/DDBJ whole genome shotgun (WGS) entry which is preliminary data.</text>
</comment>
<proteinExistence type="predicted"/>
<name>A0A8S2KFP1_9BILA</name>
<feature type="transmembrane region" description="Helical" evidence="1">
    <location>
        <begin position="542"/>
        <end position="561"/>
    </location>
</feature>
<evidence type="ECO:0000313" key="6">
    <source>
        <dbReference type="Proteomes" id="UP000682733"/>
    </source>
</evidence>
<sequence length="816" mass="90524">MAYLFFFFNFLSTLVYSQSSFCVPLADPFPSSFKQIAVSETSRYFITNLGRFSSPIYYIKTDNITFTIASQSYPKYNSSLPAPCTAVSGLDENGLNQTRIASVTFGKAMDVSQTVSAISSINRDQTQYFSFIEIVDYDRESAQPPALRAKFESFDTPNLGLFLALSSDGNKLAAFYDFQSIVVFNDVLTRTGNQYFNTSQGDLKLTYPTGFYADSISYKQRWIVVSGLMIAQNGAGICIPAVTVWQWNLTSNTWDMLTSSASTGTIPFPAIRSSTWDPTNAVNFLFTPQCTFLPSNLLPIKISNDGQYMVLGVPVWQSVFCGTTADFFTTQLILFGSPDTVDKLNFGKSVDFAAQDSSLIQIQSQGLIFILNSLVWNSSDPFHLASSIVPNRLQRKSFHDTVTQRFFTQSASSSNLTVALYNSNPLDPSTELFPIPTALPGEQFDFGLNEYIPCPRGRYKLLGQSPCALCPLGTYQDEIGQTNCKPCDPANYCSLGSTAQISPLNEVWELPESFEDFDAEAFREGFEDLLINAIFSPTTPPMIILFIIAGTTAIILILYLIPGTGYLHPYFKKALSLYEWVLLPTAKTAETAPSHNDAESVGKSLGNHTKTEMTTAISQYNDLHSHSHYPKTFDDHKTRPKIAFIETNCSDLKKVHNNSSFSTVQELLSLSSNNALKTHIDSNTSDPKSNYNTSSSIEARINTEFDAMKAHDIHRMHEQERMLHGFFNAVFIMFVLSSLIYSGLFIASYNPSKNAVYGTSTNRYAYEQLTSNDVSDLILQSGLEAISLVAANISLTLYGYSGECVQFDMKAYAIQA</sequence>
<evidence type="ECO:0000256" key="2">
    <source>
        <dbReference type="SAM" id="SignalP"/>
    </source>
</evidence>
<dbReference type="AlphaFoldDB" id="A0A8S2KFP1"/>
<dbReference type="SMART" id="SM01411">
    <property type="entry name" value="Ephrin_rec_like"/>
    <property type="match status" value="1"/>
</dbReference>
<dbReference type="Pfam" id="PF07699">
    <property type="entry name" value="Ephrin_rec_like"/>
    <property type="match status" value="1"/>
</dbReference>
<dbReference type="Proteomes" id="UP000682733">
    <property type="component" value="Unassembled WGS sequence"/>
</dbReference>
<feature type="chain" id="PRO_5035707594" description="Tyrosine-protein kinase ephrin type A/B receptor-like domain-containing protein" evidence="2">
    <location>
        <begin position="18"/>
        <end position="816"/>
    </location>
</feature>
<keyword evidence="1" id="KW-1133">Transmembrane helix</keyword>
<organism evidence="5 6">
    <name type="scientific">Didymodactylos carnosus</name>
    <dbReference type="NCBI Taxonomy" id="1234261"/>
    <lineage>
        <taxon>Eukaryota</taxon>
        <taxon>Metazoa</taxon>
        <taxon>Spiralia</taxon>
        <taxon>Gnathifera</taxon>
        <taxon>Rotifera</taxon>
        <taxon>Eurotatoria</taxon>
        <taxon>Bdelloidea</taxon>
        <taxon>Philodinida</taxon>
        <taxon>Philodinidae</taxon>
        <taxon>Didymodactylos</taxon>
    </lineage>
</organism>
<protein>
    <recommendedName>
        <fullName evidence="3">Tyrosine-protein kinase ephrin type A/B receptor-like domain-containing protein</fullName>
    </recommendedName>
</protein>
<feature type="signal peptide" evidence="2">
    <location>
        <begin position="1"/>
        <end position="17"/>
    </location>
</feature>
<dbReference type="InterPro" id="IPR011641">
    <property type="entry name" value="Tyr-kin_ephrin_A/B_rcpt-like"/>
</dbReference>
<reference evidence="5" key="1">
    <citation type="submission" date="2021-02" db="EMBL/GenBank/DDBJ databases">
        <authorList>
            <person name="Nowell W R."/>
        </authorList>
    </citation>
    <scope>NUCLEOTIDE SEQUENCE</scope>
</reference>
<dbReference type="EMBL" id="CAJNOK010009465">
    <property type="protein sequence ID" value="CAF1090716.1"/>
    <property type="molecule type" value="Genomic_DNA"/>
</dbReference>
<feature type="transmembrane region" description="Helical" evidence="1">
    <location>
        <begin position="725"/>
        <end position="747"/>
    </location>
</feature>
<gene>
    <name evidence="4" type="ORF">OVA965_LOCUS18802</name>
    <name evidence="5" type="ORF">TMI583_LOCUS18815</name>
</gene>
<feature type="domain" description="Tyrosine-protein kinase ephrin type A/B receptor-like" evidence="3">
    <location>
        <begin position="457"/>
        <end position="489"/>
    </location>
</feature>
<keyword evidence="1" id="KW-0812">Transmembrane</keyword>
<keyword evidence="2" id="KW-0732">Signal</keyword>
<keyword evidence="1" id="KW-0472">Membrane</keyword>
<dbReference type="EMBL" id="CAJOBA010009483">
    <property type="protein sequence ID" value="CAF3852389.1"/>
    <property type="molecule type" value="Genomic_DNA"/>
</dbReference>
<evidence type="ECO:0000313" key="5">
    <source>
        <dbReference type="EMBL" id="CAF3852389.1"/>
    </source>
</evidence>
<evidence type="ECO:0000256" key="1">
    <source>
        <dbReference type="SAM" id="Phobius"/>
    </source>
</evidence>